<dbReference type="EMBL" id="BARS01000454">
    <property type="protein sequence ID" value="GAF77581.1"/>
    <property type="molecule type" value="Genomic_DNA"/>
</dbReference>
<keyword evidence="7" id="KW-0131">Cell cycle</keyword>
<evidence type="ECO:0000256" key="4">
    <source>
        <dbReference type="ARBA" id="ARBA00022692"/>
    </source>
</evidence>
<evidence type="ECO:0000256" key="3">
    <source>
        <dbReference type="ARBA" id="ARBA00022618"/>
    </source>
</evidence>
<evidence type="ECO:0000313" key="11">
    <source>
        <dbReference type="EMBL" id="GAF77581.1"/>
    </source>
</evidence>
<dbReference type="Gene3D" id="3.10.20.310">
    <property type="entry name" value="membrane protein fhac"/>
    <property type="match status" value="1"/>
</dbReference>
<evidence type="ECO:0000256" key="9">
    <source>
        <dbReference type="SAM" id="Phobius"/>
    </source>
</evidence>
<evidence type="ECO:0000259" key="10">
    <source>
        <dbReference type="PROSITE" id="PS51779"/>
    </source>
</evidence>
<dbReference type="PROSITE" id="PS51779">
    <property type="entry name" value="POTRA"/>
    <property type="match status" value="1"/>
</dbReference>
<organism evidence="11">
    <name type="scientific">marine sediment metagenome</name>
    <dbReference type="NCBI Taxonomy" id="412755"/>
    <lineage>
        <taxon>unclassified sequences</taxon>
        <taxon>metagenomes</taxon>
        <taxon>ecological metagenomes</taxon>
    </lineage>
</organism>
<accession>X0SR19</accession>
<dbReference type="GO" id="GO:0016020">
    <property type="term" value="C:membrane"/>
    <property type="evidence" value="ECO:0007669"/>
    <property type="project" value="UniProtKB-SubCell"/>
</dbReference>
<keyword evidence="6 9" id="KW-0472">Membrane</keyword>
<dbReference type="AlphaFoldDB" id="X0SR19"/>
<dbReference type="InterPro" id="IPR026579">
    <property type="entry name" value="FtsQ"/>
</dbReference>
<keyword evidence="5 9" id="KW-1133">Transmembrane helix</keyword>
<keyword evidence="2" id="KW-1003">Cell membrane</keyword>
<dbReference type="InterPro" id="IPR013685">
    <property type="entry name" value="POTRA_FtsQ_type"/>
</dbReference>
<evidence type="ECO:0000256" key="8">
    <source>
        <dbReference type="SAM" id="MobiDB-lite"/>
    </source>
</evidence>
<evidence type="ECO:0000256" key="1">
    <source>
        <dbReference type="ARBA" id="ARBA00004370"/>
    </source>
</evidence>
<dbReference type="Pfam" id="PF08478">
    <property type="entry name" value="POTRA_1"/>
    <property type="match status" value="1"/>
</dbReference>
<protein>
    <recommendedName>
        <fullName evidence="10">POTRA domain-containing protein</fullName>
    </recommendedName>
</protein>
<dbReference type="InterPro" id="IPR034746">
    <property type="entry name" value="POTRA"/>
</dbReference>
<comment type="caution">
    <text evidence="11">The sequence shown here is derived from an EMBL/GenBank/DDBJ whole genome shotgun (WGS) entry which is preliminary data.</text>
</comment>
<feature type="transmembrane region" description="Helical" evidence="9">
    <location>
        <begin position="39"/>
        <end position="58"/>
    </location>
</feature>
<comment type="subcellular location">
    <subcellularLocation>
        <location evidence="1">Membrane</location>
    </subcellularLocation>
</comment>
<reference evidence="11" key="1">
    <citation type="journal article" date="2014" name="Front. Microbiol.">
        <title>High frequency of phylogenetically diverse reductive dehalogenase-homologous genes in deep subseafloor sedimentary metagenomes.</title>
        <authorList>
            <person name="Kawai M."/>
            <person name="Futagami T."/>
            <person name="Toyoda A."/>
            <person name="Takaki Y."/>
            <person name="Nishi S."/>
            <person name="Hori S."/>
            <person name="Arai W."/>
            <person name="Tsubouchi T."/>
            <person name="Morono Y."/>
            <person name="Uchiyama I."/>
            <person name="Ito T."/>
            <person name="Fujiyama A."/>
            <person name="Inagaki F."/>
            <person name="Takami H."/>
        </authorList>
    </citation>
    <scope>NUCLEOTIDE SEQUENCE</scope>
    <source>
        <strain evidence="11">Expedition CK06-06</strain>
    </source>
</reference>
<proteinExistence type="predicted"/>
<feature type="domain" description="POTRA" evidence="10">
    <location>
        <begin position="63"/>
        <end position="131"/>
    </location>
</feature>
<evidence type="ECO:0000256" key="6">
    <source>
        <dbReference type="ARBA" id="ARBA00023136"/>
    </source>
</evidence>
<name>X0SR19_9ZZZZ</name>
<evidence type="ECO:0000256" key="5">
    <source>
        <dbReference type="ARBA" id="ARBA00022989"/>
    </source>
</evidence>
<keyword evidence="3" id="KW-0132">Cell division</keyword>
<gene>
    <name evidence="11" type="ORF">S01H1_01110</name>
</gene>
<feature type="region of interest" description="Disordered" evidence="8">
    <location>
        <begin position="1"/>
        <end position="27"/>
    </location>
</feature>
<sequence length="273" mass="31845">MNIKLDDENEEEKELEEEELEEEEEGEKHQPLALRAIKILIFYLAIGFLGWNFFNFIFSSNFCNIEEVIIKGNDYLSEDEIFSKSQIKLGENIFKLDLKKSIDSLEQEPRIKEVEIKRVIPNKIIISLKERKAAAIVHIGEEYFSSTKEGIVLSKIDRLEGEFGLPLVLGLEIDKIKIGEIIDKPEFRTALESINSVEVILPKKFYRVEILSPDDFMIYNKDDTLIVRVDKPEVIINKENLLREALEKIVREKLLVEYIDIRFKDSLVIKLKK</sequence>
<evidence type="ECO:0000256" key="7">
    <source>
        <dbReference type="ARBA" id="ARBA00023306"/>
    </source>
</evidence>
<keyword evidence="4 9" id="KW-0812">Transmembrane</keyword>
<evidence type="ECO:0000256" key="2">
    <source>
        <dbReference type="ARBA" id="ARBA00022475"/>
    </source>
</evidence>
<dbReference type="PANTHER" id="PTHR35851">
    <property type="entry name" value="CELL DIVISION PROTEIN FTSQ"/>
    <property type="match status" value="1"/>
</dbReference>
<feature type="compositionally biased region" description="Acidic residues" evidence="8">
    <location>
        <begin position="7"/>
        <end position="25"/>
    </location>
</feature>
<dbReference type="PANTHER" id="PTHR35851:SF1">
    <property type="entry name" value="CELL DIVISION PROTEIN FTSQ"/>
    <property type="match status" value="1"/>
</dbReference>
<dbReference type="GO" id="GO:0090529">
    <property type="term" value="P:cell septum assembly"/>
    <property type="evidence" value="ECO:0007669"/>
    <property type="project" value="InterPro"/>
</dbReference>